<feature type="region of interest" description="Disordered" evidence="1">
    <location>
        <begin position="989"/>
        <end position="1031"/>
    </location>
</feature>
<reference evidence="2" key="2">
    <citation type="submission" date="2013-10" db="EMBL/GenBank/DDBJ databases">
        <authorList>
            <person name="Aslett M."/>
        </authorList>
    </citation>
    <scope>NUCLEOTIDE SEQUENCE [LARGE SCALE GENOMIC DNA]</scope>
    <source>
        <strain evidence="2">Houghton</strain>
    </source>
</reference>
<dbReference type="VEuPathDB" id="ToxoDB:ENH_00034250"/>
<dbReference type="OrthoDB" id="1602884at2759"/>
<evidence type="ECO:0000256" key="1">
    <source>
        <dbReference type="SAM" id="MobiDB-lite"/>
    </source>
</evidence>
<feature type="compositionally biased region" description="Low complexity" evidence="1">
    <location>
        <begin position="577"/>
        <end position="597"/>
    </location>
</feature>
<feature type="region of interest" description="Disordered" evidence="1">
    <location>
        <begin position="757"/>
        <end position="782"/>
    </location>
</feature>
<name>U6MN56_9EIME</name>
<feature type="region of interest" description="Disordered" evidence="1">
    <location>
        <begin position="1060"/>
        <end position="1086"/>
    </location>
</feature>
<gene>
    <name evidence="2" type="ORF">ENH_00034250</name>
</gene>
<feature type="compositionally biased region" description="Basic and acidic residues" evidence="1">
    <location>
        <begin position="1144"/>
        <end position="1153"/>
    </location>
</feature>
<dbReference type="GeneID" id="25473589"/>
<feature type="compositionally biased region" description="Basic and acidic residues" evidence="1">
    <location>
        <begin position="1015"/>
        <end position="1029"/>
    </location>
</feature>
<feature type="compositionally biased region" description="Polar residues" evidence="1">
    <location>
        <begin position="618"/>
        <end position="641"/>
    </location>
</feature>
<dbReference type="EMBL" id="HG722695">
    <property type="protein sequence ID" value="CDJ63060.1"/>
    <property type="molecule type" value="Genomic_DNA"/>
</dbReference>
<feature type="compositionally biased region" description="Basic and acidic residues" evidence="1">
    <location>
        <begin position="598"/>
        <end position="612"/>
    </location>
</feature>
<feature type="region of interest" description="Disordered" evidence="1">
    <location>
        <begin position="568"/>
        <end position="641"/>
    </location>
</feature>
<feature type="compositionally biased region" description="Basic and acidic residues" evidence="1">
    <location>
        <begin position="989"/>
        <end position="1006"/>
    </location>
</feature>
<organism evidence="2 3">
    <name type="scientific">Eimeria necatrix</name>
    <dbReference type="NCBI Taxonomy" id="51315"/>
    <lineage>
        <taxon>Eukaryota</taxon>
        <taxon>Sar</taxon>
        <taxon>Alveolata</taxon>
        <taxon>Apicomplexa</taxon>
        <taxon>Conoidasida</taxon>
        <taxon>Coccidia</taxon>
        <taxon>Eucoccidiorida</taxon>
        <taxon>Eimeriorina</taxon>
        <taxon>Eimeriidae</taxon>
        <taxon>Eimeria</taxon>
    </lineage>
</organism>
<dbReference type="Proteomes" id="UP000030754">
    <property type="component" value="Unassembled WGS sequence"/>
</dbReference>
<accession>U6MN56</accession>
<evidence type="ECO:0000313" key="2">
    <source>
        <dbReference type="EMBL" id="CDJ63060.1"/>
    </source>
</evidence>
<proteinExistence type="predicted"/>
<feature type="region of interest" description="Disordered" evidence="1">
    <location>
        <begin position="316"/>
        <end position="344"/>
    </location>
</feature>
<sequence>MARWVSSDSAGRLCFFDCANGSRVVHPYIRRSSSSSSSSCSGTGNRGYFEKLLQSHCSCLTFSGGWGGYDETEVTLGTSEGGIFAIKSHWPASAPATIPAAAPDCGNQDKIINSSSSSSTYFDFPETEGKAEVLRCASLPYSVLLVQMLGVHTPQLRRLLSISEAAAGTAAAAEAEFLGLGDAVCCSSSHSASGSAGSSGCCCCHTRSSELFGSDRHLLAVDKGGNGVVLDWSGSSSSSSSDGLYEANELKGFSLREPLCCCSSNSLLQQQLAVASATAASFLSVFDIEANAFCFYAHAPPAATAAKTILRCSTSNSSKPQSGNSSTADAAAPAGSSNRGGGSSRLPVYADVSPPWYQGPSASAVAAAAAASSSSSKLQQQVCTSVTWLPRLGPSILCGVTADALLLLYDTRASSYPVYLTSTSRQRGPVGPLGTAPAARGALSERAGPPRPMVYVGAQPGLVAAYDEMEAAVLPCCCCCCSCTACKSQRRGQMEQQQQQPRDTQQQEWQQESLFEGHRGQLVLKPHATHRKKHGSSSSSSSLRLLSSKLRQRIDEDFDGLIECCMQRKGAKPRRQSSSSSSRISNSSGKSSALSAKAESDAKVTDRRESEGAHAGGSTASSNQHNLADKYSSTNTSSSKEAAALRQQQTSWCAALVSVSSSSDSPLTSFPAVSAAATAAKHQQQRHSSLPQEAAGWLATACYTLVACSLSLLLTEKHMVRSKLLQLTLEQQLLLLRSSCLPVGVLQAAGGASTVKGSNNCAGNSGSGGKNGGSAEDAVATAAARPSKKARLKGAAATPASGKASVAADPAAAVLPDAAAPQDKQQLVLQQFCSRLVRLLRLLDPADSSNSRSMLQLQQQVQQNLPSLLQLQRQNALRLLEYCAAFCFCFSQSSLGAPCAPWGGTSPDTSAAMLQAEMPAVLLRQAAKEVLRSFRRAAGAMESTAPAATDAAREFIGNLRMGFGLSTQQQHLLFSVLVCWQQKEREQQQQREAQKQQDQHNLEQDKLSSVLQSGRLEDEGDRQHRRDAESVDEAPEVCIQRNCISRLPISDRLYFSIARQQRNTNSRSRENSEVHSSGSKRNNKEMEPIVDTARLICCDTAGEISVLQVCVRRFRNHKEKQLHVHCNAAASRTANSDSLQQQEQEQREQQQETDKLARANIWFPQLPSLGISNTRAPAESAAATEPTAQLKPTTAAGSCVSEKYLVDAGGCSCRCCSSSYTVDLEMSFVAPRSSSSSSNIAVHSNGSYLLLASRDSYFALYAISKGLPLNCSNAHGRMLPLLGLALPPVTTVSQEQHQQPTAAASADFVQPLLLSAVPLLPCVPLPTSLPPYLAAPPVPLSQVWLQRCFQQQVQQQQQQQGAATPAAGTGSGVAAAWDTSIEFADWISEPDEAEFQPVEEED</sequence>
<feature type="region of interest" description="Disordered" evidence="1">
    <location>
        <begin position="1133"/>
        <end position="1153"/>
    </location>
</feature>
<keyword evidence="3" id="KW-1185">Reference proteome</keyword>
<reference evidence="2" key="1">
    <citation type="submission" date="2013-10" db="EMBL/GenBank/DDBJ databases">
        <title>Genomic analysis of the causative agents of coccidiosis in chickens.</title>
        <authorList>
            <person name="Reid A.J."/>
            <person name="Blake D."/>
            <person name="Billington K."/>
            <person name="Browne H."/>
            <person name="Dunn M."/>
            <person name="Hung S."/>
            <person name="Kawahara F."/>
            <person name="Miranda-Saavedra D."/>
            <person name="Mourier T."/>
            <person name="Nagra H."/>
            <person name="Otto T.D."/>
            <person name="Rawlings N."/>
            <person name="Sanchez A."/>
            <person name="Sanders M."/>
            <person name="Subramaniam C."/>
            <person name="Tay Y."/>
            <person name="Dear P."/>
            <person name="Doerig C."/>
            <person name="Gruber A."/>
            <person name="Parkinson J."/>
            <person name="Shirley M."/>
            <person name="Wan K.L."/>
            <person name="Berriman M."/>
            <person name="Tomley F."/>
            <person name="Pain A."/>
        </authorList>
    </citation>
    <scope>NUCLEOTIDE SEQUENCE [LARGE SCALE GENOMIC DNA]</scope>
    <source>
        <strain evidence="2">Houghton</strain>
    </source>
</reference>
<evidence type="ECO:0000313" key="3">
    <source>
        <dbReference type="Proteomes" id="UP000030754"/>
    </source>
</evidence>
<feature type="compositionally biased region" description="Low complexity" evidence="1">
    <location>
        <begin position="316"/>
        <end position="337"/>
    </location>
</feature>
<dbReference type="RefSeq" id="XP_013440422.1">
    <property type="nucleotide sequence ID" value="XM_013584968.1"/>
</dbReference>
<protein>
    <submittedName>
        <fullName evidence="2">Uncharacterized protein</fullName>
    </submittedName>
</protein>